<protein>
    <submittedName>
        <fullName evidence="1">NusG domain II-containing protein</fullName>
    </submittedName>
</protein>
<dbReference type="RefSeq" id="WP_185180460.1">
    <property type="nucleotide sequence ID" value="NZ_CBCSEP010000046.1"/>
</dbReference>
<dbReference type="CDD" id="cd09911">
    <property type="entry name" value="Lin0431_like"/>
    <property type="match status" value="1"/>
</dbReference>
<name>A0A841TCJ7_9BACL</name>
<dbReference type="EMBL" id="JACJVN010000075">
    <property type="protein sequence ID" value="MBB6679193.1"/>
    <property type="molecule type" value="Genomic_DNA"/>
</dbReference>
<proteinExistence type="predicted"/>
<comment type="caution">
    <text evidence="1">The sequence shown here is derived from an EMBL/GenBank/DDBJ whole genome shotgun (WGS) entry which is preliminary data.</text>
</comment>
<keyword evidence="2" id="KW-1185">Reference proteome</keyword>
<dbReference type="AlphaFoldDB" id="A0A841TCJ7"/>
<evidence type="ECO:0000313" key="2">
    <source>
        <dbReference type="Proteomes" id="UP000574133"/>
    </source>
</evidence>
<gene>
    <name evidence="1" type="ORF">H4Q31_18030</name>
</gene>
<sequence>MRRGDIWIAGVLLAVAAAIAIPRMSGEHEAAAAEKYAEITVDGEHYRTVALDGADQVIDIRSKHGHNALRISKGGIDMFDADCPDKLCIAMGHVTHIGERIVCLPNRVFVEIVGGQGDVTGDGFDAVVS</sequence>
<accession>A0A841TCJ7</accession>
<dbReference type="Pfam" id="PF07009">
    <property type="entry name" value="NusG_II"/>
    <property type="match status" value="1"/>
</dbReference>
<organism evidence="1 2">
    <name type="scientific">Cohnella lubricantis</name>
    <dbReference type="NCBI Taxonomy" id="2163172"/>
    <lineage>
        <taxon>Bacteria</taxon>
        <taxon>Bacillati</taxon>
        <taxon>Bacillota</taxon>
        <taxon>Bacilli</taxon>
        <taxon>Bacillales</taxon>
        <taxon>Paenibacillaceae</taxon>
        <taxon>Cohnella</taxon>
    </lineage>
</organism>
<dbReference type="InterPro" id="IPR038690">
    <property type="entry name" value="NusG_2_sf"/>
</dbReference>
<reference evidence="1 2" key="1">
    <citation type="submission" date="2020-08" db="EMBL/GenBank/DDBJ databases">
        <title>Cohnella phylogeny.</title>
        <authorList>
            <person name="Dunlap C."/>
        </authorList>
    </citation>
    <scope>NUCLEOTIDE SEQUENCE [LARGE SCALE GENOMIC DNA]</scope>
    <source>
        <strain evidence="1 2">DSM 103658</strain>
    </source>
</reference>
<dbReference type="Proteomes" id="UP000574133">
    <property type="component" value="Unassembled WGS sequence"/>
</dbReference>
<dbReference type="Gene3D" id="2.60.320.10">
    <property type="entry name" value="N-utilization substance G protein NusG, insert domain"/>
    <property type="match status" value="1"/>
</dbReference>
<evidence type="ECO:0000313" key="1">
    <source>
        <dbReference type="EMBL" id="MBB6679193.1"/>
    </source>
</evidence>